<proteinExistence type="predicted"/>
<reference evidence="1 2" key="1">
    <citation type="submission" date="2020-08" db="EMBL/GenBank/DDBJ databases">
        <title>Genomic Encyclopedia of Type Strains, Phase IV (KMG-IV): sequencing the most valuable type-strain genomes for metagenomic binning, comparative biology and taxonomic classification.</title>
        <authorList>
            <person name="Goeker M."/>
        </authorList>
    </citation>
    <scope>NUCLEOTIDE SEQUENCE [LARGE SCALE GENOMIC DNA]</scope>
    <source>
        <strain evidence="1 2">DSM 24696</strain>
    </source>
</reference>
<gene>
    <name evidence="1" type="ORF">HNQ41_001067</name>
</gene>
<keyword evidence="2" id="KW-1185">Reference proteome</keyword>
<evidence type="ECO:0000313" key="2">
    <source>
        <dbReference type="Proteomes" id="UP000551878"/>
    </source>
</evidence>
<comment type="caution">
    <text evidence="1">The sequence shown here is derived from an EMBL/GenBank/DDBJ whole genome shotgun (WGS) entry which is preliminary data.</text>
</comment>
<protein>
    <submittedName>
        <fullName evidence="1">Uncharacterized protein</fullName>
    </submittedName>
</protein>
<dbReference type="EMBL" id="JACHHB010000004">
    <property type="protein sequence ID" value="MBB5172904.1"/>
    <property type="molecule type" value="Genomic_DNA"/>
</dbReference>
<dbReference type="Pfam" id="PF14069">
    <property type="entry name" value="SpoVIF"/>
    <property type="match status" value="1"/>
</dbReference>
<dbReference type="InterPro" id="IPR025942">
    <property type="entry name" value="SpoVIF"/>
</dbReference>
<dbReference type="AlphaFoldDB" id="A0A840QNF3"/>
<accession>A0A840QNF3</accession>
<dbReference type="RefSeq" id="WP_184663367.1">
    <property type="nucleotide sequence ID" value="NZ_JACHHB010000004.1"/>
</dbReference>
<evidence type="ECO:0000313" key="1">
    <source>
        <dbReference type="EMBL" id="MBB5172904.1"/>
    </source>
</evidence>
<organism evidence="1 2">
    <name type="scientific">Texcoconibacillus texcoconensis</name>
    <dbReference type="NCBI Taxonomy" id="1095777"/>
    <lineage>
        <taxon>Bacteria</taxon>
        <taxon>Bacillati</taxon>
        <taxon>Bacillota</taxon>
        <taxon>Bacilli</taxon>
        <taxon>Bacillales</taxon>
        <taxon>Bacillaceae</taxon>
        <taxon>Texcoconibacillus</taxon>
    </lineage>
</organism>
<dbReference type="Proteomes" id="UP000551878">
    <property type="component" value="Unassembled WGS sequence"/>
</dbReference>
<name>A0A840QNF3_9BACI</name>
<sequence>MAKPTLNDYLGQMTDVDEVDLLHLAQLVSETDLGDEGHIRQLIAQVADVACVDVDRRQEDELVNAIMNREVPQDFSMLSHIFDKNQR</sequence>